<feature type="transmembrane region" description="Helical" evidence="4">
    <location>
        <begin position="12"/>
        <end position="33"/>
    </location>
</feature>
<dbReference type="CDD" id="cd06225">
    <property type="entry name" value="HAMP"/>
    <property type="match status" value="1"/>
</dbReference>
<keyword evidence="8" id="KW-1185">Reference proteome</keyword>
<reference evidence="7 8" key="1">
    <citation type="submission" date="2024-01" db="EMBL/GenBank/DDBJ databases">
        <title>Uliginosibacterium soil sp. nov.</title>
        <authorList>
            <person name="Lv Y."/>
        </authorList>
    </citation>
    <scope>NUCLEOTIDE SEQUENCE [LARGE SCALE GENOMIC DNA]</scope>
    <source>
        <strain evidence="7 8">H3</strain>
    </source>
</reference>
<keyword evidence="4" id="KW-1133">Transmembrane helix</keyword>
<dbReference type="PROSITE" id="PS50111">
    <property type="entry name" value="CHEMOTAXIS_TRANSDUC_2"/>
    <property type="match status" value="1"/>
</dbReference>
<sequence length="543" mass="58003">MPSSNSVAQRVGLGFAFMLVLMIAVGVVGLIGLNRQYEQVKSLLARDLDMHLTMLDAQMKISKMRRDEKDVFLSVGAADKIKEYRGKWGKSYDGVIDIIGDIRKKASDEERGKLTDLDDKFKGYFSGMEDTVSKINDGSYKTANDANMAFEPQKKLMQDALRSVNELSKAAEARVQAIDGQLAAIRSSASTWAVVLMLAGLAVGVIAAWRIIASIRSPLSQMQAAILEISKTGRISKRMPVGAQDEIGQTSAAVNHLLEGMSQIIGAATGNSTELLQVARELNGAADRIASASISQSDAAASSAAAVQEMTSSVSHIADSARTLQHETAHASETAGNGAQAARRAADEIQKVAEAITQSTEVIRVLDQRSGEIGEIVMVIKEIADQTNLLALNAAIEAARAGEQGRGFAVVADEVRKLAERTTLATTQINEKIEAVQRETGAAAQGMTTASEIVVSGVRCSQEVAESLRNIEALSQNTASHIADISSAIDEQSHASHQIATHIERIASVSEQNRETASSAQRHSSSLFGVAERLDSTIKRFTV</sequence>
<dbReference type="Pfam" id="PF00672">
    <property type="entry name" value="HAMP"/>
    <property type="match status" value="1"/>
</dbReference>
<keyword evidence="1 3" id="KW-0807">Transducer</keyword>
<name>A0ABU6K2U9_9RHOO</name>
<evidence type="ECO:0000259" key="6">
    <source>
        <dbReference type="PROSITE" id="PS50885"/>
    </source>
</evidence>
<dbReference type="EMBL" id="JAYXHS010000001">
    <property type="protein sequence ID" value="MEC5385954.1"/>
    <property type="molecule type" value="Genomic_DNA"/>
</dbReference>
<accession>A0ABU6K2U9</accession>
<evidence type="ECO:0000256" key="1">
    <source>
        <dbReference type="ARBA" id="ARBA00023224"/>
    </source>
</evidence>
<dbReference type="Proteomes" id="UP001331561">
    <property type="component" value="Unassembled WGS sequence"/>
</dbReference>
<evidence type="ECO:0000256" key="4">
    <source>
        <dbReference type="SAM" id="Phobius"/>
    </source>
</evidence>
<keyword evidence="4" id="KW-0812">Transmembrane</keyword>
<dbReference type="CDD" id="cd11386">
    <property type="entry name" value="MCP_signal"/>
    <property type="match status" value="1"/>
</dbReference>
<dbReference type="SMART" id="SM00283">
    <property type="entry name" value="MA"/>
    <property type="match status" value="1"/>
</dbReference>
<comment type="similarity">
    <text evidence="2">Belongs to the methyl-accepting chemotaxis (MCP) protein family.</text>
</comment>
<protein>
    <submittedName>
        <fullName evidence="7">Methyl-accepting chemotaxis protein</fullName>
    </submittedName>
</protein>
<dbReference type="RefSeq" id="WP_327598897.1">
    <property type="nucleotide sequence ID" value="NZ_JAYXHS010000001.1"/>
</dbReference>
<proteinExistence type="inferred from homology"/>
<evidence type="ECO:0000256" key="3">
    <source>
        <dbReference type="PROSITE-ProRule" id="PRU00284"/>
    </source>
</evidence>
<evidence type="ECO:0000259" key="5">
    <source>
        <dbReference type="PROSITE" id="PS50111"/>
    </source>
</evidence>
<dbReference type="InterPro" id="IPR004090">
    <property type="entry name" value="Chemotax_Me-accpt_rcpt"/>
</dbReference>
<evidence type="ECO:0000313" key="8">
    <source>
        <dbReference type="Proteomes" id="UP001331561"/>
    </source>
</evidence>
<dbReference type="InterPro" id="IPR024478">
    <property type="entry name" value="HlyB_4HB_MCP"/>
</dbReference>
<dbReference type="PANTHER" id="PTHR32089:SF112">
    <property type="entry name" value="LYSOZYME-LIKE PROTEIN-RELATED"/>
    <property type="match status" value="1"/>
</dbReference>
<dbReference type="PROSITE" id="PS50885">
    <property type="entry name" value="HAMP"/>
    <property type="match status" value="1"/>
</dbReference>
<dbReference type="Pfam" id="PF12729">
    <property type="entry name" value="4HB_MCP_1"/>
    <property type="match status" value="1"/>
</dbReference>
<dbReference type="SUPFAM" id="SSF58104">
    <property type="entry name" value="Methyl-accepting chemotaxis protein (MCP) signaling domain"/>
    <property type="match status" value="1"/>
</dbReference>
<dbReference type="PRINTS" id="PR00260">
    <property type="entry name" value="CHEMTRNSDUCR"/>
</dbReference>
<evidence type="ECO:0000313" key="7">
    <source>
        <dbReference type="EMBL" id="MEC5385954.1"/>
    </source>
</evidence>
<organism evidence="7 8">
    <name type="scientific">Uliginosibacterium silvisoli</name>
    <dbReference type="NCBI Taxonomy" id="3114758"/>
    <lineage>
        <taxon>Bacteria</taxon>
        <taxon>Pseudomonadati</taxon>
        <taxon>Pseudomonadota</taxon>
        <taxon>Betaproteobacteria</taxon>
        <taxon>Rhodocyclales</taxon>
        <taxon>Zoogloeaceae</taxon>
        <taxon>Uliginosibacterium</taxon>
    </lineage>
</organism>
<feature type="transmembrane region" description="Helical" evidence="4">
    <location>
        <begin position="192"/>
        <end position="212"/>
    </location>
</feature>
<dbReference type="InterPro" id="IPR003660">
    <property type="entry name" value="HAMP_dom"/>
</dbReference>
<dbReference type="PANTHER" id="PTHR32089">
    <property type="entry name" value="METHYL-ACCEPTING CHEMOTAXIS PROTEIN MCPB"/>
    <property type="match status" value="1"/>
</dbReference>
<dbReference type="InterPro" id="IPR004089">
    <property type="entry name" value="MCPsignal_dom"/>
</dbReference>
<keyword evidence="4" id="KW-0472">Membrane</keyword>
<feature type="domain" description="Methyl-accepting transducer" evidence="5">
    <location>
        <begin position="271"/>
        <end position="507"/>
    </location>
</feature>
<evidence type="ECO:0000256" key="2">
    <source>
        <dbReference type="ARBA" id="ARBA00029447"/>
    </source>
</evidence>
<comment type="caution">
    <text evidence="7">The sequence shown here is derived from an EMBL/GenBank/DDBJ whole genome shotgun (WGS) entry which is preliminary data.</text>
</comment>
<dbReference type="SMART" id="SM00304">
    <property type="entry name" value="HAMP"/>
    <property type="match status" value="2"/>
</dbReference>
<feature type="domain" description="HAMP" evidence="6">
    <location>
        <begin position="213"/>
        <end position="266"/>
    </location>
</feature>
<dbReference type="Gene3D" id="1.10.287.950">
    <property type="entry name" value="Methyl-accepting chemotaxis protein"/>
    <property type="match status" value="1"/>
</dbReference>
<gene>
    <name evidence="7" type="ORF">VVD49_09475</name>
</gene>
<dbReference type="Pfam" id="PF00015">
    <property type="entry name" value="MCPsignal"/>
    <property type="match status" value="1"/>
</dbReference>